<proteinExistence type="predicted"/>
<evidence type="ECO:0000313" key="2">
    <source>
        <dbReference type="EMBL" id="KAJ7034907.1"/>
    </source>
</evidence>
<dbReference type="InterPro" id="IPR054464">
    <property type="entry name" value="ULD_fung"/>
</dbReference>
<keyword evidence="3" id="KW-1185">Reference proteome</keyword>
<evidence type="ECO:0000313" key="3">
    <source>
        <dbReference type="Proteomes" id="UP001218188"/>
    </source>
</evidence>
<dbReference type="EMBL" id="JARJCM010000054">
    <property type="protein sequence ID" value="KAJ7034907.1"/>
    <property type="molecule type" value="Genomic_DNA"/>
</dbReference>
<dbReference type="AlphaFoldDB" id="A0AAD6SWV0"/>
<comment type="caution">
    <text evidence="2">The sequence shown here is derived from an EMBL/GenBank/DDBJ whole genome shotgun (WGS) entry which is preliminary data.</text>
</comment>
<feature type="domain" description="Ubiquitin-like" evidence="1">
    <location>
        <begin position="216"/>
        <end position="296"/>
    </location>
</feature>
<gene>
    <name evidence="2" type="ORF">C8F04DRAFT_1100456</name>
</gene>
<reference evidence="2" key="1">
    <citation type="submission" date="2023-03" db="EMBL/GenBank/DDBJ databases">
        <title>Massive genome expansion in bonnet fungi (Mycena s.s.) driven by repeated elements and novel gene families across ecological guilds.</title>
        <authorList>
            <consortium name="Lawrence Berkeley National Laboratory"/>
            <person name="Harder C.B."/>
            <person name="Miyauchi S."/>
            <person name="Viragh M."/>
            <person name="Kuo A."/>
            <person name="Thoen E."/>
            <person name="Andreopoulos B."/>
            <person name="Lu D."/>
            <person name="Skrede I."/>
            <person name="Drula E."/>
            <person name="Henrissat B."/>
            <person name="Morin E."/>
            <person name="Kohler A."/>
            <person name="Barry K."/>
            <person name="LaButti K."/>
            <person name="Morin E."/>
            <person name="Salamov A."/>
            <person name="Lipzen A."/>
            <person name="Mereny Z."/>
            <person name="Hegedus B."/>
            <person name="Baldrian P."/>
            <person name="Stursova M."/>
            <person name="Weitz H."/>
            <person name="Taylor A."/>
            <person name="Grigoriev I.V."/>
            <person name="Nagy L.G."/>
            <person name="Martin F."/>
            <person name="Kauserud H."/>
        </authorList>
    </citation>
    <scope>NUCLEOTIDE SEQUENCE</scope>
    <source>
        <strain evidence="2">CBHHK200</strain>
    </source>
</reference>
<evidence type="ECO:0000259" key="1">
    <source>
        <dbReference type="Pfam" id="PF22893"/>
    </source>
</evidence>
<name>A0AAD6SWV0_9AGAR</name>
<dbReference type="Pfam" id="PF22893">
    <property type="entry name" value="ULD_2"/>
    <property type="match status" value="1"/>
</dbReference>
<sequence length="390" mass="43192">MPVVTAALTFGSFGDILEAARIAKRIVDVLRKGPGGSPRREELIATLNGMCEDMSKLTHVFDADHFTERLWAEVDLCRSLLDEFSAKINSYAAAGFRGLLRKSLMVAVEEKELASWKAQISERRAAIHALLSSFNSIQLHEVGEQLGRVGSQVQYIGSRVDGIEARVQMVLSDFLAAQVTQTGSEIREAVSEMRQAGTEVQRRIAQMSLHGVLDPVFFVVDPLGRPITVQLSHCHSFHDLDRILKAYLFNHPDAGSQYVSRGDYNIISTEGEVIPRSNLRRKVGAWMQFDMSIVKRAPDWTRPQLQAGQQTTCPQCGQASAEATEGSWVNCTERTCGTRYQISLQSVPTTKTATASTIEEIASPQLSGEETQAEIFRLIQIVYSVSFLVE</sequence>
<accession>A0AAD6SWV0</accession>
<protein>
    <recommendedName>
        <fullName evidence="1">Ubiquitin-like domain-containing protein</fullName>
    </recommendedName>
</protein>
<dbReference type="Proteomes" id="UP001218188">
    <property type="component" value="Unassembled WGS sequence"/>
</dbReference>
<organism evidence="2 3">
    <name type="scientific">Mycena alexandri</name>
    <dbReference type="NCBI Taxonomy" id="1745969"/>
    <lineage>
        <taxon>Eukaryota</taxon>
        <taxon>Fungi</taxon>
        <taxon>Dikarya</taxon>
        <taxon>Basidiomycota</taxon>
        <taxon>Agaricomycotina</taxon>
        <taxon>Agaricomycetes</taxon>
        <taxon>Agaricomycetidae</taxon>
        <taxon>Agaricales</taxon>
        <taxon>Marasmiineae</taxon>
        <taxon>Mycenaceae</taxon>
        <taxon>Mycena</taxon>
    </lineage>
</organism>